<feature type="domain" description="Transcription regulator PadR N-terminal" evidence="1">
    <location>
        <begin position="17"/>
        <end position="84"/>
    </location>
</feature>
<proteinExistence type="predicted"/>
<sequence length="108" mass="12398">MSKKPLETLTETMFYVLMAFYGQEMCGTEIARYVRELTKGEVSMGPGTLYTILSQFQREALIERTGSEGRKITYAITERGRQMYRSELRRLRRCLADAETAGAERGKL</sequence>
<dbReference type="RefSeq" id="WP_075713257.1">
    <property type="nucleotide sequence ID" value="NZ_MJIE01000001.1"/>
</dbReference>
<evidence type="ECO:0000259" key="1">
    <source>
        <dbReference type="Pfam" id="PF03551"/>
    </source>
</evidence>
<comment type="caution">
    <text evidence="2">The sequence shown here is derived from an EMBL/GenBank/DDBJ whole genome shotgun (WGS) entry which is preliminary data.</text>
</comment>
<evidence type="ECO:0000313" key="3">
    <source>
        <dbReference type="Proteomes" id="UP000187404"/>
    </source>
</evidence>
<dbReference type="InterPro" id="IPR005149">
    <property type="entry name" value="Tscrpt_reg_PadR_N"/>
</dbReference>
<accession>A0A1Q9JIP6</accession>
<keyword evidence="3" id="KW-1185">Reference proteome</keyword>
<gene>
    <name evidence="2" type="ORF">BHK98_08150</name>
</gene>
<dbReference type="Pfam" id="PF03551">
    <property type="entry name" value="PadR"/>
    <property type="match status" value="1"/>
</dbReference>
<organism evidence="2 3">
    <name type="scientific">Hornefia porci</name>
    <dbReference type="NCBI Taxonomy" id="2652292"/>
    <lineage>
        <taxon>Bacteria</taxon>
        <taxon>Bacillati</taxon>
        <taxon>Bacillota</taxon>
        <taxon>Clostridia</taxon>
        <taxon>Peptostreptococcales</taxon>
        <taxon>Anaerovoracaceae</taxon>
        <taxon>Hornefia</taxon>
    </lineage>
</organism>
<dbReference type="SUPFAM" id="SSF46785">
    <property type="entry name" value="Winged helix' DNA-binding domain"/>
    <property type="match status" value="1"/>
</dbReference>
<name>A0A1Q9JIP6_9FIRM</name>
<protein>
    <submittedName>
        <fullName evidence="2">PadR family transcriptional regulator</fullName>
    </submittedName>
</protein>
<dbReference type="InterPro" id="IPR036388">
    <property type="entry name" value="WH-like_DNA-bd_sf"/>
</dbReference>
<dbReference type="PANTHER" id="PTHR33169">
    <property type="entry name" value="PADR-FAMILY TRANSCRIPTIONAL REGULATOR"/>
    <property type="match status" value="1"/>
</dbReference>
<dbReference type="EMBL" id="MJIE01000001">
    <property type="protein sequence ID" value="OLR56035.1"/>
    <property type="molecule type" value="Genomic_DNA"/>
</dbReference>
<evidence type="ECO:0000313" key="2">
    <source>
        <dbReference type="EMBL" id="OLR56035.1"/>
    </source>
</evidence>
<dbReference type="OrthoDB" id="9814826at2"/>
<reference evidence="2 3" key="1">
    <citation type="journal article" date="2016" name="Appl. Environ. Microbiol.">
        <title>Function and Phylogeny of Bacterial Butyryl Coenzyme A:Acetate Transferases and Their Diversity in the Proximal Colon of Swine.</title>
        <authorList>
            <person name="Trachsel J."/>
            <person name="Bayles D.O."/>
            <person name="Looft T."/>
            <person name="Levine U.Y."/>
            <person name="Allen H.K."/>
        </authorList>
    </citation>
    <scope>NUCLEOTIDE SEQUENCE [LARGE SCALE GENOMIC DNA]</scope>
    <source>
        <strain evidence="2 3">68-3-10</strain>
    </source>
</reference>
<dbReference type="InterPro" id="IPR036390">
    <property type="entry name" value="WH_DNA-bd_sf"/>
</dbReference>
<dbReference type="Gene3D" id="1.10.10.10">
    <property type="entry name" value="Winged helix-like DNA-binding domain superfamily/Winged helix DNA-binding domain"/>
    <property type="match status" value="1"/>
</dbReference>
<dbReference type="STRING" id="1261640.BHK98_08150"/>
<dbReference type="PANTHER" id="PTHR33169:SF13">
    <property type="entry name" value="PADR-FAMILY TRANSCRIPTIONAL REGULATOR"/>
    <property type="match status" value="1"/>
</dbReference>
<dbReference type="AlphaFoldDB" id="A0A1Q9JIP6"/>
<dbReference type="InterPro" id="IPR052509">
    <property type="entry name" value="Metal_resp_DNA-bind_regulator"/>
</dbReference>
<dbReference type="Proteomes" id="UP000187404">
    <property type="component" value="Unassembled WGS sequence"/>
</dbReference>